<dbReference type="RefSeq" id="WP_003576308.1">
    <property type="nucleotide sequence ID" value="NZ_BAYM01000008.1"/>
</dbReference>
<organism evidence="2 3">
    <name type="scientific">Lacticaseibacillus paracasei NRIC 0644</name>
    <dbReference type="NCBI Taxonomy" id="1435038"/>
    <lineage>
        <taxon>Bacteria</taxon>
        <taxon>Bacillati</taxon>
        <taxon>Bacillota</taxon>
        <taxon>Bacilli</taxon>
        <taxon>Lactobacillales</taxon>
        <taxon>Lactobacillaceae</taxon>
        <taxon>Lacticaseibacillus</taxon>
    </lineage>
</organism>
<evidence type="ECO:0000313" key="2">
    <source>
        <dbReference type="EMBL" id="GAN35521.1"/>
    </source>
</evidence>
<dbReference type="SUPFAM" id="SSF109797">
    <property type="entry name" value="Bacteriocin immunity protein-like"/>
    <property type="match status" value="1"/>
</dbReference>
<dbReference type="GO" id="GO:0030153">
    <property type="term" value="P:bacteriocin immunity"/>
    <property type="evidence" value="ECO:0007669"/>
    <property type="project" value="UniProtKB-KW"/>
</dbReference>
<accession>A0A0C9PKK9</accession>
<keyword evidence="1" id="KW-0079">Bacteriocin immunity</keyword>
<gene>
    <name evidence="2" type="ORF">LC0644_0110</name>
</gene>
<dbReference type="Pfam" id="PF08951">
    <property type="entry name" value="EntA_Immun"/>
    <property type="match status" value="1"/>
</dbReference>
<dbReference type="InterPro" id="IPR015046">
    <property type="entry name" value="LciA_Immunity-like"/>
</dbReference>
<dbReference type="AlphaFoldDB" id="A0A0C9PKK9"/>
<evidence type="ECO:0000313" key="3">
    <source>
        <dbReference type="Proteomes" id="UP000032552"/>
    </source>
</evidence>
<dbReference type="EMBL" id="BAYM01000008">
    <property type="protein sequence ID" value="GAN35521.1"/>
    <property type="molecule type" value="Genomic_DNA"/>
</dbReference>
<reference evidence="3" key="1">
    <citation type="submission" date="2014-05" db="EMBL/GenBank/DDBJ databases">
        <title>Whole genome sequencing of Lactobacillus casei NRIC0644.</title>
        <authorList>
            <person name="Atarashi H."/>
            <person name="Yoshida Y."/>
            <person name="Fujimura S."/>
            <person name="Tanaka N."/>
            <person name="Shiwa Y."/>
            <person name="Yoshikawa H."/>
            <person name="Okada S."/>
            <person name="Nakagawa J."/>
        </authorList>
    </citation>
    <scope>NUCLEOTIDE SEQUENCE [LARGE SCALE GENOMIC DNA]</scope>
    <source>
        <strain evidence="3">NRIC0644</strain>
    </source>
</reference>
<dbReference type="Proteomes" id="UP000032552">
    <property type="component" value="Unassembled WGS sequence"/>
</dbReference>
<comment type="caution">
    <text evidence="2">The sequence shown here is derived from an EMBL/GenBank/DDBJ whole genome shotgun (WGS) entry which is preliminary data.</text>
</comment>
<evidence type="ECO:0000256" key="1">
    <source>
        <dbReference type="ARBA" id="ARBA00023025"/>
    </source>
</evidence>
<sequence>MTDKRETLMSMLSKAYANPTIKAEPALRALIETNAKKVDEGDDDKAYVTAVTQLSHDISKYYLIHHAVPEELVAVFNYIKKDVPAADIDAAHYRAQALAAGLIAIPIVWGH</sequence>
<dbReference type="Gene3D" id="1.20.1440.50">
    <property type="entry name" value="Ta0600-like"/>
    <property type="match status" value="1"/>
</dbReference>
<protein>
    <submittedName>
        <fullName evidence="2">Prebacteriocin</fullName>
    </submittedName>
</protein>
<proteinExistence type="predicted"/>
<dbReference type="InterPro" id="IPR023130">
    <property type="entry name" value="Ta0600-like_sf"/>
</dbReference>
<name>A0A0C9PKK9_LACPA</name>